<feature type="transmembrane region" description="Helical" evidence="2">
    <location>
        <begin position="448"/>
        <end position="471"/>
    </location>
</feature>
<dbReference type="SUPFAM" id="SSF56112">
    <property type="entry name" value="Protein kinase-like (PK-like)"/>
    <property type="match status" value="1"/>
</dbReference>
<dbReference type="EMBL" id="CP117826">
    <property type="protein sequence ID" value="XCC61992.1"/>
    <property type="molecule type" value="Genomic_DNA"/>
</dbReference>
<organism evidence="4">
    <name type="scientific">Christensenella massiliensis</name>
    <dbReference type="NCBI Taxonomy" id="1805714"/>
    <lineage>
        <taxon>Bacteria</taxon>
        <taxon>Bacillati</taxon>
        <taxon>Bacillota</taxon>
        <taxon>Clostridia</taxon>
        <taxon>Christensenellales</taxon>
        <taxon>Christensenellaceae</taxon>
        <taxon>Christensenella</taxon>
    </lineage>
</organism>
<keyword evidence="4" id="KW-0808">Transferase</keyword>
<accession>A0AAU8A7B5</accession>
<dbReference type="PROSITE" id="PS50011">
    <property type="entry name" value="PROTEIN_KINASE_DOM"/>
    <property type="match status" value="1"/>
</dbReference>
<dbReference type="Pfam" id="PF03109">
    <property type="entry name" value="ABC1"/>
    <property type="match status" value="1"/>
</dbReference>
<evidence type="ECO:0000259" key="3">
    <source>
        <dbReference type="PROSITE" id="PS50011"/>
    </source>
</evidence>
<evidence type="ECO:0000256" key="1">
    <source>
        <dbReference type="ARBA" id="ARBA00009670"/>
    </source>
</evidence>
<keyword evidence="2" id="KW-0472">Membrane</keyword>
<dbReference type="GO" id="GO:0004672">
    <property type="term" value="F:protein kinase activity"/>
    <property type="evidence" value="ECO:0007669"/>
    <property type="project" value="InterPro"/>
</dbReference>
<dbReference type="InterPro" id="IPR011009">
    <property type="entry name" value="Kinase-like_dom_sf"/>
</dbReference>
<dbReference type="GO" id="GO:0005524">
    <property type="term" value="F:ATP binding"/>
    <property type="evidence" value="ECO:0007669"/>
    <property type="project" value="InterPro"/>
</dbReference>
<keyword evidence="2" id="KW-0812">Transmembrane</keyword>
<reference evidence="4" key="1">
    <citation type="submission" date="2023-02" db="EMBL/GenBank/DDBJ databases">
        <title>Gut commensal Christensenella minuta modulates host metabolism via a new class of secondary bile acids.</title>
        <authorList>
            <person name="Liu C."/>
        </authorList>
    </citation>
    <scope>NUCLEOTIDE SEQUENCE</scope>
    <source>
        <strain evidence="4">CA70</strain>
    </source>
</reference>
<evidence type="ECO:0000256" key="2">
    <source>
        <dbReference type="SAM" id="Phobius"/>
    </source>
</evidence>
<protein>
    <submittedName>
        <fullName evidence="4">AarF/ABC1/UbiB kinase family protein</fullName>
    </submittedName>
</protein>
<keyword evidence="2" id="KW-1133">Transmembrane helix</keyword>
<comment type="similarity">
    <text evidence="1">Belongs to the protein kinase superfamily. ADCK protein kinase family.</text>
</comment>
<keyword evidence="4" id="KW-0418">Kinase</keyword>
<dbReference type="InterPro" id="IPR000719">
    <property type="entry name" value="Prot_kinase_dom"/>
</dbReference>
<sequence length="515" mass="57803">MPSVGERIRTMCEELGPTFVKLGQILSTRTDIVTENVAQQLQKLQDSVQPFSYEEARSVIESELGDSIERLFERFDPVPVASASVSQVYRAKMFSGPDIAVKVQRPHIRENIETDLGILEKLARLVDKYSKYGQLYDFSGMVAEFRRVMEQEIDFTKEGENTDLFRESIAKQRNIRVPKIHWVYTTKKILTMDYVDGVKINDIPALTAQGADTTQLAYDFTNSLITQILQNGVFHADPHPGNVFVADGRYVEFIDLGMVGTINSRFRRCLNDFVLGIATRNTQKIAQSITEMDAADADVNMDSFGKSLEVLLDEYLYVPLRDVNIAKVFSSVFSLAGKYKMKIPREFTLVAKCLGTAQGIIEELDPSTNILGIAEKMVRSILANRYKTDEFKNEMQSYALDWLEVGKKAPSALLALLHKLKKNDYAVELKIHDLHRVEKNIERMFNRISFAVVLLAVCIVMAGVIISAGYSNFGRPEAEVMNLSTVAIVAGLLISAVIVIGILVSMVRSGREKKK</sequence>
<dbReference type="AlphaFoldDB" id="A0AAU8A7B5"/>
<dbReference type="InterPro" id="IPR004147">
    <property type="entry name" value="ABC1_dom"/>
</dbReference>
<feature type="domain" description="Protein kinase" evidence="3">
    <location>
        <begin position="74"/>
        <end position="403"/>
    </location>
</feature>
<feature type="transmembrane region" description="Helical" evidence="2">
    <location>
        <begin position="483"/>
        <end position="507"/>
    </location>
</feature>
<dbReference type="CDD" id="cd05121">
    <property type="entry name" value="ABC1_ADCK3-like"/>
    <property type="match status" value="1"/>
</dbReference>
<dbReference type="InterPro" id="IPR050154">
    <property type="entry name" value="UbiB_kinase"/>
</dbReference>
<proteinExistence type="inferred from homology"/>
<evidence type="ECO:0000313" key="4">
    <source>
        <dbReference type="EMBL" id="XCC61992.1"/>
    </source>
</evidence>
<dbReference type="RefSeq" id="WP_079545868.1">
    <property type="nucleotide sequence ID" value="NZ_CP117826.1"/>
</dbReference>
<name>A0AAU8A7B5_9FIRM</name>
<dbReference type="PANTHER" id="PTHR10566">
    <property type="entry name" value="CHAPERONE-ACTIVITY OF BC1 COMPLEX CABC1 -RELATED"/>
    <property type="match status" value="1"/>
</dbReference>
<dbReference type="PANTHER" id="PTHR10566:SF113">
    <property type="entry name" value="PROTEIN ACTIVITY OF BC1 COMPLEX KINASE 7, CHLOROPLASTIC"/>
    <property type="match status" value="1"/>
</dbReference>
<gene>
    <name evidence="4" type="ORF">PUP29_10740</name>
</gene>